<evidence type="ECO:0000313" key="3">
    <source>
        <dbReference type="Proteomes" id="UP001345827"/>
    </source>
</evidence>
<feature type="chain" id="PRO_5043664775" description="Protein kinase domain-containing protein" evidence="1">
    <location>
        <begin position="20"/>
        <end position="491"/>
    </location>
</feature>
<accession>A0AAV9Q733</accession>
<sequence>MAELILGVIALGVAIPSFATDFQKCGKYLYERASVFNKASKVVEDLKKFGYDLHKGTLSESIKLAEWAFTQDDLDQSIKVMLQTHIDQLRTALVAVDKAFDKVYNKDGSVKRFAVLHNGDRAIKQALKDLSERHREFWASISIVEMRQRVSADPLLLSANIFKTQVNPDGGYCDALEPGSHAWLGKAEIKEGHNLRQVSVLIERKQSVFTGPDEIKEIASCLCRQLYQRTQSRRILRCLGYRTHPALELVFEWPRECSNPCTLKTLLTNDIGRGYGGRRPLQRRYTLAKQLAEAVLSVHTVSRVHKNIRPSTIVLFTQTGSTGDSEMSEAFLTDWTMLRKVNAPSMMAGDDDWQKDIYRHPRRQGLQPENSLGVCLLEIGLWEPLVVQAGDTAIPCQKYRDVAVAKGHVQPDQHDNTKALTKPYVLQKILVDLAEAEIPQRMGTTFYNVVVACLTCLEGGFGDGVDLQATDCGPAVSYNARVLEPLTAISI</sequence>
<comment type="caution">
    <text evidence="2">The sequence shown here is derived from an EMBL/GenBank/DDBJ whole genome shotgun (WGS) entry which is preliminary data.</text>
</comment>
<feature type="signal peptide" evidence="1">
    <location>
        <begin position="1"/>
        <end position="19"/>
    </location>
</feature>
<dbReference type="InterPro" id="IPR011009">
    <property type="entry name" value="Kinase-like_dom_sf"/>
</dbReference>
<dbReference type="EMBL" id="JAXLQG010000011">
    <property type="protein sequence ID" value="KAK5534434.1"/>
    <property type="molecule type" value="Genomic_DNA"/>
</dbReference>
<dbReference type="PANTHER" id="PTHR37542:SF3">
    <property type="entry name" value="PRION-INHIBITION AND PROPAGATION HELO DOMAIN-CONTAINING PROTEIN"/>
    <property type="match status" value="1"/>
</dbReference>
<dbReference type="Proteomes" id="UP001345827">
    <property type="component" value="Unassembled WGS sequence"/>
</dbReference>
<organism evidence="2 3">
    <name type="scientific">Vermiconidia calcicola</name>
    <dbReference type="NCBI Taxonomy" id="1690605"/>
    <lineage>
        <taxon>Eukaryota</taxon>
        <taxon>Fungi</taxon>
        <taxon>Dikarya</taxon>
        <taxon>Ascomycota</taxon>
        <taxon>Pezizomycotina</taxon>
        <taxon>Dothideomycetes</taxon>
        <taxon>Dothideomycetidae</taxon>
        <taxon>Mycosphaerellales</taxon>
        <taxon>Extremaceae</taxon>
        <taxon>Vermiconidia</taxon>
    </lineage>
</organism>
<gene>
    <name evidence="2" type="ORF">LTR25_006466</name>
</gene>
<evidence type="ECO:0008006" key="4">
    <source>
        <dbReference type="Google" id="ProtNLM"/>
    </source>
</evidence>
<evidence type="ECO:0000256" key="1">
    <source>
        <dbReference type="SAM" id="SignalP"/>
    </source>
</evidence>
<reference evidence="2 3" key="1">
    <citation type="submission" date="2023-06" db="EMBL/GenBank/DDBJ databases">
        <title>Black Yeasts Isolated from many extreme environments.</title>
        <authorList>
            <person name="Coleine C."/>
            <person name="Stajich J.E."/>
            <person name="Selbmann L."/>
        </authorList>
    </citation>
    <scope>NUCLEOTIDE SEQUENCE [LARGE SCALE GENOMIC DNA]</scope>
    <source>
        <strain evidence="2 3">CCFEE 5887</strain>
    </source>
</reference>
<evidence type="ECO:0000313" key="2">
    <source>
        <dbReference type="EMBL" id="KAK5534434.1"/>
    </source>
</evidence>
<dbReference type="AlphaFoldDB" id="A0AAV9Q733"/>
<name>A0AAV9Q733_9PEZI</name>
<keyword evidence="1" id="KW-0732">Signal</keyword>
<dbReference type="SUPFAM" id="SSF56112">
    <property type="entry name" value="Protein kinase-like (PK-like)"/>
    <property type="match status" value="1"/>
</dbReference>
<dbReference type="Gene3D" id="1.10.510.10">
    <property type="entry name" value="Transferase(Phosphotransferase) domain 1"/>
    <property type="match status" value="1"/>
</dbReference>
<proteinExistence type="predicted"/>
<keyword evidence="3" id="KW-1185">Reference proteome</keyword>
<dbReference type="PANTHER" id="PTHR37542">
    <property type="entry name" value="HELO DOMAIN-CONTAINING PROTEIN-RELATED"/>
    <property type="match status" value="1"/>
</dbReference>
<protein>
    <recommendedName>
        <fullName evidence="4">Protein kinase domain-containing protein</fullName>
    </recommendedName>
</protein>